<protein>
    <submittedName>
        <fullName evidence="1">Uncharacterized protein</fullName>
    </submittedName>
</protein>
<dbReference type="Proteomes" id="UP001235840">
    <property type="component" value="Unassembled WGS sequence"/>
</dbReference>
<gene>
    <name evidence="1" type="ORF">J2S11_002832</name>
</gene>
<comment type="caution">
    <text evidence="1">The sequence shown here is derived from an EMBL/GenBank/DDBJ whole genome shotgun (WGS) entry which is preliminary data.</text>
</comment>
<name>A0ABT9W132_9BACI</name>
<evidence type="ECO:0000313" key="1">
    <source>
        <dbReference type="EMBL" id="MDQ0166916.1"/>
    </source>
</evidence>
<keyword evidence="2" id="KW-1185">Reference proteome</keyword>
<dbReference type="EMBL" id="JAUSTY010000011">
    <property type="protein sequence ID" value="MDQ0166916.1"/>
    <property type="molecule type" value="Genomic_DNA"/>
</dbReference>
<sequence length="310" mass="34780">MKNNKKRASAYVIVLFCLAIAYLPINGSAMSSPLFSESSLELKETEFHNSTKQAASTNWSNKLHDFTQEVIREIASQDTSFEEWAQATFTIHTVGPGSKQWLALVSQNGQEVGYLIVGLNEQEEFVLVEYGTGFEYILNSDTFGEKHSPEQPMTQEPQPTMIYSGLFMGQEFQGSPQNFLTGEVYEHVDLSLVQPSWAGQKVQKLLNHTEAKTLAADPIVYYGSSHEIATELEESHSYMYVAELLPQVTALYTVQGWHNWSIAPSSDKTAQTDEISIQDEGVYVALEEDEGTRYLALSYLKEQGSFQIIE</sequence>
<proteinExistence type="predicted"/>
<accession>A0ABT9W132</accession>
<organism evidence="1 2">
    <name type="scientific">Caldalkalibacillus horti</name>
    <dbReference type="NCBI Taxonomy" id="77523"/>
    <lineage>
        <taxon>Bacteria</taxon>
        <taxon>Bacillati</taxon>
        <taxon>Bacillota</taxon>
        <taxon>Bacilli</taxon>
        <taxon>Bacillales</taxon>
        <taxon>Bacillaceae</taxon>
        <taxon>Caldalkalibacillus</taxon>
    </lineage>
</organism>
<dbReference type="RefSeq" id="WP_307395496.1">
    <property type="nucleotide sequence ID" value="NZ_BAAADK010000003.1"/>
</dbReference>
<reference evidence="1 2" key="1">
    <citation type="submission" date="2023-07" db="EMBL/GenBank/DDBJ databases">
        <title>Genomic Encyclopedia of Type Strains, Phase IV (KMG-IV): sequencing the most valuable type-strain genomes for metagenomic binning, comparative biology and taxonomic classification.</title>
        <authorList>
            <person name="Goeker M."/>
        </authorList>
    </citation>
    <scope>NUCLEOTIDE SEQUENCE [LARGE SCALE GENOMIC DNA]</scope>
    <source>
        <strain evidence="1 2">DSM 12751</strain>
    </source>
</reference>
<evidence type="ECO:0000313" key="2">
    <source>
        <dbReference type="Proteomes" id="UP001235840"/>
    </source>
</evidence>